<name>A0A915E313_9BILA</name>
<keyword evidence="1" id="KW-0732">Signal</keyword>
<keyword evidence="2" id="KW-1185">Reference proteome</keyword>
<protein>
    <submittedName>
        <fullName evidence="3">Uncharacterized protein</fullName>
    </submittedName>
</protein>
<dbReference type="Proteomes" id="UP000887574">
    <property type="component" value="Unplaced"/>
</dbReference>
<reference evidence="3" key="1">
    <citation type="submission" date="2022-11" db="UniProtKB">
        <authorList>
            <consortium name="WormBaseParasite"/>
        </authorList>
    </citation>
    <scope>IDENTIFICATION</scope>
</reference>
<feature type="signal peptide" evidence="1">
    <location>
        <begin position="1"/>
        <end position="16"/>
    </location>
</feature>
<sequence length="278" mass="30872">MVLLVLCASWSCGVFAEENDSLPTILLKEGPSKRITKAVLAPSPNKIDFTIMPLNCTVDDLINKVKYFLLRWLQHGNDLGSKKYFSYPKRRGQRKRIPSEPSSNDACPVKNEQLPGGTRGYLLNFSMWSLEDLQCVTFSSSFLLGTISTKIRCKLSSFPLVPLALYVCSLSSDSFCGAARKVIARRSVLRCLFSSLPPPVSSPPLMVVSCISSSEKPLKTAVPVTERTTEAVTVDPHTGAKQPKRLTEAQLRAHAIEYMRRVREKEAREEAEEAAGQY</sequence>
<evidence type="ECO:0000313" key="2">
    <source>
        <dbReference type="Proteomes" id="UP000887574"/>
    </source>
</evidence>
<evidence type="ECO:0000256" key="1">
    <source>
        <dbReference type="SAM" id="SignalP"/>
    </source>
</evidence>
<organism evidence="2 3">
    <name type="scientific">Ditylenchus dipsaci</name>
    <dbReference type="NCBI Taxonomy" id="166011"/>
    <lineage>
        <taxon>Eukaryota</taxon>
        <taxon>Metazoa</taxon>
        <taxon>Ecdysozoa</taxon>
        <taxon>Nematoda</taxon>
        <taxon>Chromadorea</taxon>
        <taxon>Rhabditida</taxon>
        <taxon>Tylenchina</taxon>
        <taxon>Tylenchomorpha</taxon>
        <taxon>Sphaerularioidea</taxon>
        <taxon>Anguinidae</taxon>
        <taxon>Anguininae</taxon>
        <taxon>Ditylenchus</taxon>
    </lineage>
</organism>
<evidence type="ECO:0000313" key="3">
    <source>
        <dbReference type="WBParaSite" id="jg25318"/>
    </source>
</evidence>
<proteinExistence type="predicted"/>
<dbReference type="WBParaSite" id="jg25318">
    <property type="protein sequence ID" value="jg25318"/>
    <property type="gene ID" value="jg25318"/>
</dbReference>
<feature type="chain" id="PRO_5037322459" evidence="1">
    <location>
        <begin position="17"/>
        <end position="278"/>
    </location>
</feature>
<dbReference type="AlphaFoldDB" id="A0A915E313"/>
<accession>A0A915E313</accession>